<keyword evidence="2" id="KW-0489">Methyltransferase</keyword>
<feature type="coiled-coil region" evidence="1">
    <location>
        <begin position="32"/>
        <end position="120"/>
    </location>
</feature>
<dbReference type="GO" id="GO:0032259">
    <property type="term" value="P:methylation"/>
    <property type="evidence" value="ECO:0007669"/>
    <property type="project" value="UniProtKB-KW"/>
</dbReference>
<dbReference type="PANTHER" id="PTHR32026:SF10">
    <property type="entry name" value="METHYLTRANSFERASE-LIKE PROTEIN 24-RELATED"/>
    <property type="match status" value="1"/>
</dbReference>
<protein>
    <submittedName>
        <fullName evidence="2">FkbM family methyltransferase</fullName>
    </submittedName>
</protein>
<keyword evidence="3" id="KW-1185">Reference proteome</keyword>
<dbReference type="EMBL" id="JAHBCL010000011">
    <property type="protein sequence ID" value="MBS7526611.1"/>
    <property type="molecule type" value="Genomic_DNA"/>
</dbReference>
<dbReference type="RefSeq" id="WP_213236468.1">
    <property type="nucleotide sequence ID" value="NZ_JAHBCL010000011.1"/>
</dbReference>
<keyword evidence="1" id="KW-0175">Coiled coil</keyword>
<organism evidence="2 3">
    <name type="scientific">Fusibacter paucivorans</name>
    <dbReference type="NCBI Taxonomy" id="76009"/>
    <lineage>
        <taxon>Bacteria</taxon>
        <taxon>Bacillati</taxon>
        <taxon>Bacillota</taxon>
        <taxon>Clostridia</taxon>
        <taxon>Eubacteriales</taxon>
        <taxon>Eubacteriales Family XII. Incertae Sedis</taxon>
        <taxon>Fusibacter</taxon>
    </lineage>
</organism>
<dbReference type="SUPFAM" id="SSF75708">
    <property type="entry name" value="Chemotaxis phosphatase CheZ"/>
    <property type="match status" value="1"/>
</dbReference>
<dbReference type="GO" id="GO:0008168">
    <property type="term" value="F:methyltransferase activity"/>
    <property type="evidence" value="ECO:0007669"/>
    <property type="project" value="UniProtKB-KW"/>
</dbReference>
<evidence type="ECO:0000313" key="2">
    <source>
        <dbReference type="EMBL" id="MBS7526611.1"/>
    </source>
</evidence>
<evidence type="ECO:0000256" key="1">
    <source>
        <dbReference type="SAM" id="Coils"/>
    </source>
</evidence>
<dbReference type="Proteomes" id="UP000746471">
    <property type="component" value="Unassembled WGS sequence"/>
</dbReference>
<accession>A0ABS5PQF8</accession>
<proteinExistence type="predicted"/>
<dbReference type="InterPro" id="IPR026913">
    <property type="entry name" value="METTL24"/>
</dbReference>
<gene>
    <name evidence="2" type="ORF">KHM83_07980</name>
</gene>
<evidence type="ECO:0000313" key="3">
    <source>
        <dbReference type="Proteomes" id="UP000746471"/>
    </source>
</evidence>
<comment type="caution">
    <text evidence="2">The sequence shown here is derived from an EMBL/GenBank/DDBJ whole genome shotgun (WGS) entry which is preliminary data.</text>
</comment>
<sequence length="489" mass="57983">MIKFKLLKKFRQKWHRILFEEHTEIIAQIEEIKHAQEKMAIVLSELQNSNNQYNQKIFESVNNVKILQTDYKELLFRLLEQNSFLTEQIDKLKHNHNNLMDDVKDNFNRIENRSEENNRKIFEIVDDIHNEQNEINNTMRNSIEKFSNYNQNQSIRFVENLEMINHAHNEIKNSLEVLSNKSDIMAQREHEGRDFSRYMLIGINNKVENVQSSYQSFWPMIYSIDSWCQNEFILNRCKGLSVLGELPLYSRFYKIRELLKVYKIVGDKTLIRMGRDEDGGYVMLDCFEKEGIAYSFGINDDVSWDLDIANKGYHVYQYDPSIESLPEKHENFHFFKIGVAGEAFTSHWEFMSLEDILIMNGHLSENDMILKMDVEGYEWDVFNSISSEIIEKFSQIVLEIHGLNRLEYESVIPALEKISLTHNCISIHGNNHSETEYIGDISMQYTMEITLVRKNDYEFELSKGVSPSIHDRRCNPMRREMILTNWNNE</sequence>
<keyword evidence="2" id="KW-0808">Transferase</keyword>
<reference evidence="2 3" key="1">
    <citation type="submission" date="2021-05" db="EMBL/GenBank/DDBJ databases">
        <title>Fusibacter ferrireducens sp. nov., an anaerobic, sulfur- and Fe-reducing bacterium isolated from the mangrove sediment.</title>
        <authorList>
            <person name="Qiu D."/>
        </authorList>
    </citation>
    <scope>NUCLEOTIDE SEQUENCE [LARGE SCALE GENOMIC DNA]</scope>
    <source>
        <strain evidence="2 3">DSM 12116</strain>
    </source>
</reference>
<dbReference type="PANTHER" id="PTHR32026">
    <property type="entry name" value="METHYLTRANSFERASE-LIKE PROTEIN 24"/>
    <property type="match status" value="1"/>
</dbReference>
<name>A0ABS5PQF8_9FIRM</name>